<protein>
    <submittedName>
        <fullName evidence="2">Uncharacterized protein</fullName>
    </submittedName>
</protein>
<evidence type="ECO:0000256" key="1">
    <source>
        <dbReference type="SAM" id="Phobius"/>
    </source>
</evidence>
<dbReference type="Proteomes" id="UP001595457">
    <property type="component" value="Unassembled WGS sequence"/>
</dbReference>
<keyword evidence="1" id="KW-0472">Membrane</keyword>
<accession>A0ABV7AVN0</accession>
<reference evidence="3" key="1">
    <citation type="journal article" date="2019" name="Int. J. Syst. Evol. Microbiol.">
        <title>The Global Catalogue of Microorganisms (GCM) 10K type strain sequencing project: providing services to taxonomists for standard genome sequencing and annotation.</title>
        <authorList>
            <consortium name="The Broad Institute Genomics Platform"/>
            <consortium name="The Broad Institute Genome Sequencing Center for Infectious Disease"/>
            <person name="Wu L."/>
            <person name="Ma J."/>
        </authorList>
    </citation>
    <scope>NUCLEOTIDE SEQUENCE [LARGE SCALE GENOMIC DNA]</scope>
    <source>
        <strain evidence="3">KCTC 62195</strain>
    </source>
</reference>
<name>A0ABV7AVN0_9GAMM</name>
<evidence type="ECO:0000313" key="3">
    <source>
        <dbReference type="Proteomes" id="UP001595457"/>
    </source>
</evidence>
<comment type="caution">
    <text evidence="2">The sequence shown here is derived from an EMBL/GenBank/DDBJ whole genome shotgun (WGS) entry which is preliminary data.</text>
</comment>
<dbReference type="RefSeq" id="WP_377814975.1">
    <property type="nucleotide sequence ID" value="NZ_JBHRSJ010000029.1"/>
</dbReference>
<feature type="transmembrane region" description="Helical" evidence="1">
    <location>
        <begin position="53"/>
        <end position="72"/>
    </location>
</feature>
<keyword evidence="1" id="KW-1133">Transmembrane helix</keyword>
<gene>
    <name evidence="2" type="ORF">ACFOJE_13865</name>
</gene>
<proteinExistence type="predicted"/>
<sequence>MDYLPNRIPLGERLINIVLSSGLLLYGGYGLQVNDLYIPGKRTSGVHLHDEPALLMYAAFVCGCLVMLSVVVDHYDERNNEQKYRAFAKAFKWLGWGSFVASLVWHVAG</sequence>
<dbReference type="EMBL" id="JBHRSJ010000029">
    <property type="protein sequence ID" value="MFC2973291.1"/>
    <property type="molecule type" value="Genomic_DNA"/>
</dbReference>
<feature type="transmembrane region" description="Helical" evidence="1">
    <location>
        <begin position="14"/>
        <end position="33"/>
    </location>
</feature>
<organism evidence="2 3">
    <name type="scientific">Azotobacter bryophylli</name>
    <dbReference type="NCBI Taxonomy" id="1986537"/>
    <lineage>
        <taxon>Bacteria</taxon>
        <taxon>Pseudomonadati</taxon>
        <taxon>Pseudomonadota</taxon>
        <taxon>Gammaproteobacteria</taxon>
        <taxon>Pseudomonadales</taxon>
        <taxon>Pseudomonadaceae</taxon>
        <taxon>Azotobacter</taxon>
    </lineage>
</organism>
<evidence type="ECO:0000313" key="2">
    <source>
        <dbReference type="EMBL" id="MFC2973291.1"/>
    </source>
</evidence>
<keyword evidence="3" id="KW-1185">Reference proteome</keyword>
<feature type="transmembrane region" description="Helical" evidence="1">
    <location>
        <begin position="93"/>
        <end position="108"/>
    </location>
</feature>
<keyword evidence="1" id="KW-0812">Transmembrane</keyword>